<dbReference type="PRINTS" id="PR00455">
    <property type="entry name" value="HTHTETR"/>
</dbReference>
<evidence type="ECO:0000256" key="2">
    <source>
        <dbReference type="PROSITE-ProRule" id="PRU00335"/>
    </source>
</evidence>
<sequence>MIKCGRPCKGDEQQSRDRLLDAALQLFLENGYGNLSMETIARDARVSLRTIYSQFGGKAGLFGALIRRCSDQFIGSLSDDCELEEALTIFARQFLFRITRPDVLRMRAILIGESPRFPDLATQFYEQGPRRTLGLLAQFFMRHQQAGRIIDMDPYFLADQFISAVRGERLQRLQLGLEPTPDETEIDAWVRQSVGLFLQGCRLAR</sequence>
<dbReference type="PANTHER" id="PTHR30055:SF146">
    <property type="entry name" value="HTH-TYPE TRANSCRIPTIONAL DUAL REGULATOR CECR"/>
    <property type="match status" value="1"/>
</dbReference>
<protein>
    <submittedName>
        <fullName evidence="4">TetR family transcriptional regulator</fullName>
    </submittedName>
</protein>
<dbReference type="SUPFAM" id="SSF46689">
    <property type="entry name" value="Homeodomain-like"/>
    <property type="match status" value="1"/>
</dbReference>
<reference evidence="4 5" key="1">
    <citation type="submission" date="2016-03" db="EMBL/GenBank/DDBJ databases">
        <authorList>
            <person name="Ploux O."/>
        </authorList>
    </citation>
    <scope>NUCLEOTIDE SEQUENCE [LARGE SCALE GENOMIC DNA]</scope>
    <source>
        <strain evidence="4 5">R-45371</strain>
    </source>
</reference>
<comment type="caution">
    <text evidence="4">The sequence shown here is derived from an EMBL/GenBank/DDBJ whole genome shotgun (WGS) entry which is preliminary data.</text>
</comment>
<keyword evidence="1 2" id="KW-0238">DNA-binding</keyword>
<proteinExistence type="predicted"/>
<name>A0A177MMV2_METMH</name>
<organism evidence="4 5">
    <name type="scientific">Methylomonas methanica</name>
    <dbReference type="NCBI Taxonomy" id="421"/>
    <lineage>
        <taxon>Bacteria</taxon>
        <taxon>Pseudomonadati</taxon>
        <taxon>Pseudomonadota</taxon>
        <taxon>Gammaproteobacteria</taxon>
        <taxon>Methylococcales</taxon>
        <taxon>Methylococcaceae</taxon>
        <taxon>Methylomonas</taxon>
    </lineage>
</organism>
<dbReference type="InterPro" id="IPR036271">
    <property type="entry name" value="Tet_transcr_reg_TetR-rel_C_sf"/>
</dbReference>
<dbReference type="Pfam" id="PF00440">
    <property type="entry name" value="TetR_N"/>
    <property type="match status" value="1"/>
</dbReference>
<dbReference type="InterPro" id="IPR039536">
    <property type="entry name" value="TetR_C_Proteobacteria"/>
</dbReference>
<dbReference type="RefSeq" id="WP_064036097.1">
    <property type="nucleotide sequence ID" value="NZ_LUUH01000037.1"/>
</dbReference>
<evidence type="ECO:0000313" key="5">
    <source>
        <dbReference type="Proteomes" id="UP000077763"/>
    </source>
</evidence>
<gene>
    <name evidence="4" type="ORF">A1353_09575</name>
</gene>
<evidence type="ECO:0000313" key="4">
    <source>
        <dbReference type="EMBL" id="OAI06250.1"/>
    </source>
</evidence>
<feature type="DNA-binding region" description="H-T-H motif" evidence="2">
    <location>
        <begin position="36"/>
        <end position="55"/>
    </location>
</feature>
<dbReference type="InterPro" id="IPR009057">
    <property type="entry name" value="Homeodomain-like_sf"/>
</dbReference>
<dbReference type="Proteomes" id="UP000077763">
    <property type="component" value="Unassembled WGS sequence"/>
</dbReference>
<dbReference type="PROSITE" id="PS50977">
    <property type="entry name" value="HTH_TETR_2"/>
    <property type="match status" value="1"/>
</dbReference>
<accession>A0A177MMV2</accession>
<evidence type="ECO:0000256" key="1">
    <source>
        <dbReference type="ARBA" id="ARBA00023125"/>
    </source>
</evidence>
<dbReference type="PANTHER" id="PTHR30055">
    <property type="entry name" value="HTH-TYPE TRANSCRIPTIONAL REGULATOR RUTR"/>
    <property type="match status" value="1"/>
</dbReference>
<dbReference type="EMBL" id="LUUH01000037">
    <property type="protein sequence ID" value="OAI06250.1"/>
    <property type="molecule type" value="Genomic_DNA"/>
</dbReference>
<dbReference type="AlphaFoldDB" id="A0A177MMV2"/>
<dbReference type="InterPro" id="IPR001647">
    <property type="entry name" value="HTH_TetR"/>
</dbReference>
<dbReference type="Pfam" id="PF14246">
    <property type="entry name" value="TetR_C_7"/>
    <property type="match status" value="1"/>
</dbReference>
<dbReference type="GO" id="GO:0003700">
    <property type="term" value="F:DNA-binding transcription factor activity"/>
    <property type="evidence" value="ECO:0007669"/>
    <property type="project" value="TreeGrafter"/>
</dbReference>
<evidence type="ECO:0000259" key="3">
    <source>
        <dbReference type="PROSITE" id="PS50977"/>
    </source>
</evidence>
<dbReference type="InterPro" id="IPR050109">
    <property type="entry name" value="HTH-type_TetR-like_transc_reg"/>
</dbReference>
<dbReference type="SUPFAM" id="SSF48498">
    <property type="entry name" value="Tetracyclin repressor-like, C-terminal domain"/>
    <property type="match status" value="1"/>
</dbReference>
<dbReference type="Gene3D" id="1.10.357.10">
    <property type="entry name" value="Tetracycline Repressor, domain 2"/>
    <property type="match status" value="1"/>
</dbReference>
<feature type="domain" description="HTH tetR-type" evidence="3">
    <location>
        <begin position="13"/>
        <end position="73"/>
    </location>
</feature>
<dbReference type="GO" id="GO:0000976">
    <property type="term" value="F:transcription cis-regulatory region binding"/>
    <property type="evidence" value="ECO:0007669"/>
    <property type="project" value="TreeGrafter"/>
</dbReference>